<proteinExistence type="predicted"/>
<accession>A0A3S0A6W2</accession>
<dbReference type="AlphaFoldDB" id="A0A3S0A6W2"/>
<comment type="caution">
    <text evidence="1">The sequence shown here is derived from an EMBL/GenBank/DDBJ whole genome shotgun (WGS) entry which is preliminary data.</text>
</comment>
<sequence>MKRIVARFFRQGSGREPVREWLLDLEPADRRIIGKDIATVEYGWPIGMPVCRALRDGVHEVRSTIRSGRVEARTYVLIDGEVLLLLHGAVGKDRQKDDIDLAVARANAHRRGKA</sequence>
<dbReference type="OrthoDB" id="3233388at2"/>
<keyword evidence="2" id="KW-1185">Reference proteome</keyword>
<dbReference type="Proteomes" id="UP000278398">
    <property type="component" value="Unassembled WGS sequence"/>
</dbReference>
<dbReference type="RefSeq" id="WP_126701112.1">
    <property type="nucleotide sequence ID" value="NZ_RWKW01000062.1"/>
</dbReference>
<reference evidence="1 2" key="1">
    <citation type="submission" date="2018-12" db="EMBL/GenBank/DDBJ databases">
        <title>Mesorhizobium carbonis sp. nov., isolated from coal mine water.</title>
        <authorList>
            <person name="Xin W."/>
            <person name="Xu Z."/>
            <person name="Xiang F."/>
            <person name="Zhang J."/>
            <person name="Xi L."/>
            <person name="Liu J."/>
        </authorList>
    </citation>
    <scope>NUCLEOTIDE SEQUENCE [LARGE SCALE GENOMIC DNA]</scope>
    <source>
        <strain evidence="1 2">B2.3</strain>
    </source>
</reference>
<organism evidence="1 2">
    <name type="scientific">Aquibium carbonis</name>
    <dbReference type="NCBI Taxonomy" id="2495581"/>
    <lineage>
        <taxon>Bacteria</taxon>
        <taxon>Pseudomonadati</taxon>
        <taxon>Pseudomonadota</taxon>
        <taxon>Alphaproteobacteria</taxon>
        <taxon>Hyphomicrobiales</taxon>
        <taxon>Phyllobacteriaceae</taxon>
        <taxon>Aquibium</taxon>
    </lineage>
</organism>
<evidence type="ECO:0000313" key="2">
    <source>
        <dbReference type="Proteomes" id="UP000278398"/>
    </source>
</evidence>
<gene>
    <name evidence="1" type="ORF">EJC49_16880</name>
</gene>
<dbReference type="EMBL" id="RWKW01000062">
    <property type="protein sequence ID" value="RST85214.1"/>
    <property type="molecule type" value="Genomic_DNA"/>
</dbReference>
<evidence type="ECO:0000313" key="1">
    <source>
        <dbReference type="EMBL" id="RST85214.1"/>
    </source>
</evidence>
<name>A0A3S0A6W2_9HYPH</name>
<protein>
    <submittedName>
        <fullName evidence="1">Type II toxin-antitoxin system RelE/ParE family toxin</fullName>
    </submittedName>
</protein>